<comment type="similarity">
    <text evidence="7">Belongs to the class I-like SAM-binding methyltransferase superfamily. C5-methyltransferase family.</text>
</comment>
<reference evidence="8 9" key="1">
    <citation type="submission" date="2018-06" db="EMBL/GenBank/DDBJ databases">
        <title>A transcriptomic atlas of mushroom development highlights an independent origin of complex multicellularity.</title>
        <authorList>
            <consortium name="DOE Joint Genome Institute"/>
            <person name="Krizsan K."/>
            <person name="Almasi E."/>
            <person name="Merenyi Z."/>
            <person name="Sahu N."/>
            <person name="Viragh M."/>
            <person name="Koszo T."/>
            <person name="Mondo S."/>
            <person name="Kiss B."/>
            <person name="Balint B."/>
            <person name="Kues U."/>
            <person name="Barry K."/>
            <person name="Hegedus J.C."/>
            <person name="Henrissat B."/>
            <person name="Johnson J."/>
            <person name="Lipzen A."/>
            <person name="Ohm R."/>
            <person name="Nagy I."/>
            <person name="Pangilinan J."/>
            <person name="Yan J."/>
            <person name="Xiong Y."/>
            <person name="Grigoriev I.V."/>
            <person name="Hibbett D.S."/>
            <person name="Nagy L.G."/>
        </authorList>
    </citation>
    <scope>NUCLEOTIDE SEQUENCE [LARGE SCALE GENOMIC DNA]</scope>
    <source>
        <strain evidence="8 9">SZMC22713</strain>
    </source>
</reference>
<sequence>MVIRALEFYSGIGGLHLALKRSSVVATVVRAFDWDQTACRVYEANYGTDIAVKTDISTLTASNLIPLNASLWLMSPACQPYTVLNPGAAGAADPRAKSFIHLIVTVLPDMMAKQCAPTWLLVENVAGFETSTTRSLLVETLKRNGYRTVEFLLSPLQFGIPNSRLRYYLLAKYQTLKFASPCSYSTEKNENTTQNRLPGGSILSATCATDICTSQIREIRDFLDPASQSNEIVVPDHVLEKRGRLFDIVLPSSRRTCCFTRSYTRMVEGTGSIIQMSENLDTTATFDQFFEAQRNQIMGQHGDDPISILRPLKLRYFTPTELLRLFCFIPLSSSSNDPQDDYMWPASVTTKSQYKLIGNSVNVEVVKNLLDYLFEGDDAGTAETNNAEYSSKIRHRCKDT</sequence>
<dbReference type="VEuPathDB" id="FungiDB:BD410DRAFT_83970"/>
<dbReference type="InterPro" id="IPR031303">
    <property type="entry name" value="C5_meth_CS"/>
</dbReference>
<dbReference type="PRINTS" id="PR00105">
    <property type="entry name" value="C5METTRFRASE"/>
</dbReference>
<feature type="active site" evidence="7">
    <location>
        <position position="78"/>
    </location>
</feature>
<evidence type="ECO:0000313" key="9">
    <source>
        <dbReference type="Proteomes" id="UP000294933"/>
    </source>
</evidence>
<dbReference type="Pfam" id="PF00145">
    <property type="entry name" value="DNA_methylase"/>
    <property type="match status" value="1"/>
</dbReference>
<organism evidence="8 9">
    <name type="scientific">Rickenella mellea</name>
    <dbReference type="NCBI Taxonomy" id="50990"/>
    <lineage>
        <taxon>Eukaryota</taxon>
        <taxon>Fungi</taxon>
        <taxon>Dikarya</taxon>
        <taxon>Basidiomycota</taxon>
        <taxon>Agaricomycotina</taxon>
        <taxon>Agaricomycetes</taxon>
        <taxon>Hymenochaetales</taxon>
        <taxon>Rickenellaceae</taxon>
        <taxon>Rickenella</taxon>
    </lineage>
</organism>
<keyword evidence="3 7" id="KW-0949">S-adenosyl-L-methionine</keyword>
<evidence type="ECO:0000256" key="3">
    <source>
        <dbReference type="ARBA" id="ARBA00022691"/>
    </source>
</evidence>
<evidence type="ECO:0000256" key="1">
    <source>
        <dbReference type="ARBA" id="ARBA00022603"/>
    </source>
</evidence>
<evidence type="ECO:0000256" key="7">
    <source>
        <dbReference type="PROSITE-ProRule" id="PRU01016"/>
    </source>
</evidence>
<keyword evidence="9" id="KW-1185">Reference proteome</keyword>
<dbReference type="PROSITE" id="PS00095">
    <property type="entry name" value="C5_MTASE_2"/>
    <property type="match status" value="1"/>
</dbReference>
<dbReference type="GO" id="GO:0032259">
    <property type="term" value="P:methylation"/>
    <property type="evidence" value="ECO:0007669"/>
    <property type="project" value="UniProtKB-KW"/>
</dbReference>
<dbReference type="OrthoDB" id="414133at2759"/>
<evidence type="ECO:0000313" key="8">
    <source>
        <dbReference type="EMBL" id="TDL15844.1"/>
    </source>
</evidence>
<keyword evidence="2 7" id="KW-0808">Transferase</keyword>
<evidence type="ECO:0000256" key="4">
    <source>
        <dbReference type="ARBA" id="ARBA00039081"/>
    </source>
</evidence>
<dbReference type="GO" id="GO:0005634">
    <property type="term" value="C:nucleus"/>
    <property type="evidence" value="ECO:0007669"/>
    <property type="project" value="TreeGrafter"/>
</dbReference>
<evidence type="ECO:0000256" key="6">
    <source>
        <dbReference type="ARBA" id="ARBA00042810"/>
    </source>
</evidence>
<dbReference type="PANTHER" id="PTHR46098:SF1">
    <property type="entry name" value="TRNA (CYTOSINE(38)-C(5))-METHYLTRANSFERASE"/>
    <property type="match status" value="1"/>
</dbReference>
<dbReference type="STRING" id="50990.A0A4Y7PK34"/>
<dbReference type="Gene3D" id="3.90.120.10">
    <property type="entry name" value="DNA Methylase, subunit A, domain 2"/>
    <property type="match status" value="1"/>
</dbReference>
<evidence type="ECO:0000256" key="2">
    <source>
        <dbReference type="ARBA" id="ARBA00022679"/>
    </source>
</evidence>
<dbReference type="EC" id="2.1.1.204" evidence="4"/>
<keyword evidence="1 7" id="KW-0489">Methyltransferase</keyword>
<name>A0A4Y7PK34_9AGAM</name>
<dbReference type="Proteomes" id="UP000294933">
    <property type="component" value="Unassembled WGS sequence"/>
</dbReference>
<protein>
    <recommendedName>
        <fullName evidence="5">tRNA (cytosine(38)-C(5))-methyltransferase</fullName>
        <ecNumber evidence="4">2.1.1.204</ecNumber>
    </recommendedName>
    <alternativeName>
        <fullName evidence="6">DNA (cytosine-5)-methyltransferase-like protein 2</fullName>
    </alternativeName>
</protein>
<dbReference type="EMBL" id="ML170260">
    <property type="protein sequence ID" value="TDL15844.1"/>
    <property type="molecule type" value="Genomic_DNA"/>
</dbReference>
<proteinExistence type="inferred from homology"/>
<dbReference type="Gene3D" id="3.40.50.150">
    <property type="entry name" value="Vaccinia Virus protein VP39"/>
    <property type="match status" value="1"/>
</dbReference>
<dbReference type="PANTHER" id="PTHR46098">
    <property type="entry name" value="TRNA (CYTOSINE(38)-C(5))-METHYLTRANSFERASE"/>
    <property type="match status" value="1"/>
</dbReference>
<dbReference type="GO" id="GO:0008168">
    <property type="term" value="F:methyltransferase activity"/>
    <property type="evidence" value="ECO:0007669"/>
    <property type="project" value="UniProtKB-KW"/>
</dbReference>
<dbReference type="InterPro" id="IPR001525">
    <property type="entry name" value="C5_MeTfrase"/>
</dbReference>
<dbReference type="AlphaFoldDB" id="A0A4Y7PK34"/>
<gene>
    <name evidence="8" type="ORF">BD410DRAFT_83970</name>
</gene>
<dbReference type="PROSITE" id="PS51679">
    <property type="entry name" value="SAM_MT_C5"/>
    <property type="match status" value="1"/>
</dbReference>
<dbReference type="InterPro" id="IPR050750">
    <property type="entry name" value="C5-MTase"/>
</dbReference>
<dbReference type="InterPro" id="IPR029063">
    <property type="entry name" value="SAM-dependent_MTases_sf"/>
</dbReference>
<accession>A0A4Y7PK34</accession>
<evidence type="ECO:0000256" key="5">
    <source>
        <dbReference type="ARBA" id="ARBA00039681"/>
    </source>
</evidence>
<dbReference type="SUPFAM" id="SSF53335">
    <property type="entry name" value="S-adenosyl-L-methionine-dependent methyltransferases"/>
    <property type="match status" value="1"/>
</dbReference>